<dbReference type="RefSeq" id="WP_006111084.1">
    <property type="nucleotide sequence ID" value="NZ_AOIO01000041.1"/>
</dbReference>
<dbReference type="Proteomes" id="UP000011554">
    <property type="component" value="Unassembled WGS sequence"/>
</dbReference>
<dbReference type="InterPro" id="IPR012337">
    <property type="entry name" value="RNaseH-like_sf"/>
</dbReference>
<reference evidence="1 2" key="1">
    <citation type="journal article" date="2014" name="PLoS Genet.">
        <title>Phylogenetically driven sequencing of extremely halophilic archaea reveals strategies for static and dynamic osmo-response.</title>
        <authorList>
            <person name="Becker E.A."/>
            <person name="Seitzer P.M."/>
            <person name="Tritt A."/>
            <person name="Larsen D."/>
            <person name="Krusor M."/>
            <person name="Yao A.I."/>
            <person name="Wu D."/>
            <person name="Madern D."/>
            <person name="Eisen J.A."/>
            <person name="Darling A.E."/>
            <person name="Facciotti M.T."/>
        </authorList>
    </citation>
    <scope>NUCLEOTIDE SEQUENCE [LARGE SCALE GENOMIC DNA]</scope>
    <source>
        <strain evidence="1 2">DSM 12278</strain>
    </source>
</reference>
<dbReference type="STRING" id="29540.C481_19941"/>
<dbReference type="OrthoDB" id="323192at2157"/>
<protein>
    <submittedName>
        <fullName evidence="1">Uncharacterized protein</fullName>
    </submittedName>
</protein>
<dbReference type="SUPFAM" id="SSF53098">
    <property type="entry name" value="Ribonuclease H-like"/>
    <property type="match status" value="1"/>
</dbReference>
<sequence length="232" mass="25869">MSHGTLAIDVETASPFNDPGWDDFDDTAYFELVAIALGYQSEPEGPIETTVLFRRGGWDDDSTASLLEDAVSWCRARDASRTLTYNGDGFDAIHLRNWGALVGVDVEPLLVGHEDLRHPATERHGNRLPEWKDFPKFETLCDWEGVETTSTYYSDYNLETSLQGYDAIDSAHVQGKHIGQVLGELYVDGLDNGDTGPCSIDDLERLISHYATGDIEPLFELDRLFNPPEEPV</sequence>
<name>M0AFN6_NATA1</name>
<evidence type="ECO:0000313" key="2">
    <source>
        <dbReference type="Proteomes" id="UP000011554"/>
    </source>
</evidence>
<evidence type="ECO:0000313" key="1">
    <source>
        <dbReference type="EMBL" id="ELY97359.1"/>
    </source>
</evidence>
<accession>M0AFN6</accession>
<comment type="caution">
    <text evidence="1">The sequence shown here is derived from an EMBL/GenBank/DDBJ whole genome shotgun (WGS) entry which is preliminary data.</text>
</comment>
<proteinExistence type="predicted"/>
<dbReference type="eggNOG" id="arCOG15273">
    <property type="taxonomic scope" value="Archaea"/>
</dbReference>
<dbReference type="AlphaFoldDB" id="M0AFN6"/>
<dbReference type="EMBL" id="AOIO01000041">
    <property type="protein sequence ID" value="ELY97359.1"/>
    <property type="molecule type" value="Genomic_DNA"/>
</dbReference>
<organism evidence="1 2">
    <name type="scientific">Natrialba asiatica (strain ATCC 700177 / DSM 12278 / JCM 9576 / FERM P-10747 / NBRC 102637 / 172P1)</name>
    <dbReference type="NCBI Taxonomy" id="29540"/>
    <lineage>
        <taxon>Archaea</taxon>
        <taxon>Methanobacteriati</taxon>
        <taxon>Methanobacteriota</taxon>
        <taxon>Stenosarchaea group</taxon>
        <taxon>Halobacteria</taxon>
        <taxon>Halobacteriales</taxon>
        <taxon>Natrialbaceae</taxon>
        <taxon>Natrialba</taxon>
    </lineage>
</organism>
<gene>
    <name evidence="1" type="ORF">C481_19941</name>
</gene>
<keyword evidence="2" id="KW-1185">Reference proteome</keyword>